<keyword evidence="2" id="KW-1185">Reference proteome</keyword>
<evidence type="ECO:0000313" key="2">
    <source>
        <dbReference type="Proteomes" id="UP001348817"/>
    </source>
</evidence>
<dbReference type="KEGG" id="fax:FUAX_12890"/>
<evidence type="ECO:0000313" key="1">
    <source>
        <dbReference type="EMBL" id="BDD08857.1"/>
    </source>
</evidence>
<name>A0AAU9CTV4_9BACT</name>
<accession>A0AAU9CTV4</accession>
<organism evidence="1 2">
    <name type="scientific">Fulvitalea axinellae</name>
    <dbReference type="NCBI Taxonomy" id="1182444"/>
    <lineage>
        <taxon>Bacteria</taxon>
        <taxon>Pseudomonadati</taxon>
        <taxon>Bacteroidota</taxon>
        <taxon>Cytophagia</taxon>
        <taxon>Cytophagales</taxon>
        <taxon>Persicobacteraceae</taxon>
        <taxon>Fulvitalea</taxon>
    </lineage>
</organism>
<gene>
    <name evidence="1" type="ORF">FUAX_12890</name>
</gene>
<proteinExistence type="predicted"/>
<evidence type="ECO:0008006" key="3">
    <source>
        <dbReference type="Google" id="ProtNLM"/>
    </source>
</evidence>
<dbReference type="EMBL" id="AP025314">
    <property type="protein sequence ID" value="BDD08857.1"/>
    <property type="molecule type" value="Genomic_DNA"/>
</dbReference>
<protein>
    <recommendedName>
        <fullName evidence="3">Transposase DDE domain-containing protein</fullName>
    </recommendedName>
</protein>
<dbReference type="Proteomes" id="UP001348817">
    <property type="component" value="Chromosome"/>
</dbReference>
<dbReference type="AlphaFoldDB" id="A0AAU9CTV4"/>
<sequence>MTSIMPDHSKKERISFPFGLFAQIYLISTLRKTFSQFSVSKGTVPEAVFDRLKSFSSSY</sequence>
<reference evidence="1 2" key="1">
    <citation type="submission" date="2021-12" db="EMBL/GenBank/DDBJ databases">
        <title>Genome sequencing of bacteria with rrn-lacking chromosome and rrn-plasmid.</title>
        <authorList>
            <person name="Anda M."/>
            <person name="Iwasaki W."/>
        </authorList>
    </citation>
    <scope>NUCLEOTIDE SEQUENCE [LARGE SCALE GENOMIC DNA]</scope>
    <source>
        <strain evidence="1 2">DSM 100852</strain>
    </source>
</reference>